<dbReference type="Proteomes" id="UP000037696">
    <property type="component" value="Unassembled WGS sequence"/>
</dbReference>
<keyword evidence="3" id="KW-1185">Reference proteome</keyword>
<evidence type="ECO:0000313" key="2">
    <source>
        <dbReference type="EMBL" id="KOS39546.1"/>
    </source>
</evidence>
<feature type="compositionally biased region" description="Polar residues" evidence="1">
    <location>
        <begin position="22"/>
        <end position="47"/>
    </location>
</feature>
<name>A0A0M8NUA3_9EURO</name>
<proteinExistence type="predicted"/>
<organism evidence="2 3">
    <name type="scientific">Penicillium nordicum</name>
    <dbReference type="NCBI Taxonomy" id="229535"/>
    <lineage>
        <taxon>Eukaryota</taxon>
        <taxon>Fungi</taxon>
        <taxon>Dikarya</taxon>
        <taxon>Ascomycota</taxon>
        <taxon>Pezizomycotina</taxon>
        <taxon>Eurotiomycetes</taxon>
        <taxon>Eurotiomycetidae</taxon>
        <taxon>Eurotiales</taxon>
        <taxon>Aspergillaceae</taxon>
        <taxon>Penicillium</taxon>
    </lineage>
</organism>
<dbReference type="EMBL" id="LHQQ01000198">
    <property type="protein sequence ID" value="KOS39546.1"/>
    <property type="molecule type" value="Genomic_DNA"/>
</dbReference>
<accession>A0A0M8NUA3</accession>
<protein>
    <submittedName>
        <fullName evidence="2">Uncharacterized protein</fullName>
    </submittedName>
</protein>
<gene>
    <name evidence="2" type="ORF">ACN38_g9611</name>
</gene>
<reference evidence="2 3" key="1">
    <citation type="submission" date="2015-08" db="EMBL/GenBank/DDBJ databases">
        <title>Genome sequencing of Penicillium nordicum.</title>
        <authorList>
            <person name="Nguyen H.D."/>
            <person name="Seifert K.A."/>
        </authorList>
    </citation>
    <scope>NUCLEOTIDE SEQUENCE [LARGE SCALE GENOMIC DNA]</scope>
    <source>
        <strain evidence="2 3">DAOMC 185683</strain>
    </source>
</reference>
<feature type="region of interest" description="Disordered" evidence="1">
    <location>
        <begin position="1"/>
        <end position="47"/>
    </location>
</feature>
<dbReference type="AlphaFoldDB" id="A0A0M8NUA3"/>
<sequence>MGNSYKSQKKGDTNMAPHRKNVVSTARENSGTSASHTQSRLLYTDQKNATRPLESTYLMEDLKRRIWSFLTRL</sequence>
<comment type="caution">
    <text evidence="2">The sequence shown here is derived from an EMBL/GenBank/DDBJ whole genome shotgun (WGS) entry which is preliminary data.</text>
</comment>
<evidence type="ECO:0000313" key="3">
    <source>
        <dbReference type="Proteomes" id="UP000037696"/>
    </source>
</evidence>
<evidence type="ECO:0000256" key="1">
    <source>
        <dbReference type="SAM" id="MobiDB-lite"/>
    </source>
</evidence>